<dbReference type="EMBL" id="JAAAHS010000653">
    <property type="protein sequence ID" value="NBE56940.1"/>
    <property type="molecule type" value="Genomic_DNA"/>
</dbReference>
<evidence type="ECO:0000313" key="2">
    <source>
        <dbReference type="EMBL" id="NBE56940.1"/>
    </source>
</evidence>
<evidence type="ECO:0000256" key="1">
    <source>
        <dbReference type="SAM" id="MobiDB-lite"/>
    </source>
</evidence>
<dbReference type="OrthoDB" id="1049785at2"/>
<comment type="caution">
    <text evidence="2">The sequence shown here is derived from an EMBL/GenBank/DDBJ whole genome shotgun (WGS) entry which is preliminary data.</text>
</comment>
<protein>
    <submittedName>
        <fullName evidence="2">Uncharacterized protein</fullName>
    </submittedName>
</protein>
<reference evidence="2" key="1">
    <citation type="submission" date="2020-01" db="EMBL/GenBank/DDBJ databases">
        <title>Whole-genome analyses of novel actinobacteria.</title>
        <authorList>
            <person name="Sahin N."/>
        </authorList>
    </citation>
    <scope>NUCLEOTIDE SEQUENCE</scope>
    <source>
        <strain evidence="2">YC537</strain>
    </source>
</reference>
<evidence type="ECO:0000313" key="3">
    <source>
        <dbReference type="Proteomes" id="UP000598297"/>
    </source>
</evidence>
<dbReference type="AlphaFoldDB" id="A0A964V3Z3"/>
<proteinExistence type="predicted"/>
<accession>A0A964V3Z3</accession>
<feature type="compositionally biased region" description="Pro residues" evidence="1">
    <location>
        <begin position="88"/>
        <end position="103"/>
    </location>
</feature>
<keyword evidence="3" id="KW-1185">Reference proteome</keyword>
<organism evidence="2 3">
    <name type="scientific">Streptomyces boluensis</name>
    <dbReference type="NCBI Taxonomy" id="1775135"/>
    <lineage>
        <taxon>Bacteria</taxon>
        <taxon>Bacillati</taxon>
        <taxon>Actinomycetota</taxon>
        <taxon>Actinomycetes</taxon>
        <taxon>Kitasatosporales</taxon>
        <taxon>Streptomycetaceae</taxon>
        <taxon>Streptomyces</taxon>
    </lineage>
</organism>
<dbReference type="Proteomes" id="UP000598297">
    <property type="component" value="Unassembled WGS sequence"/>
</dbReference>
<gene>
    <name evidence="2" type="ORF">GUY60_37105</name>
</gene>
<sequence length="110" mass="11489">MRNTLLGPVHGEVIAASPYGSWQTVTPRAAAFTVPAEGETDTVFQVHPPAGTPAGVYWVLLKAVAQGHIAYGPAVAVHVRAPRTEPARPAPQAVPEPAPVPNPPHEEPTP</sequence>
<name>A0A964V3Z3_9ACTN</name>
<feature type="region of interest" description="Disordered" evidence="1">
    <location>
        <begin position="82"/>
        <end position="110"/>
    </location>
</feature>
<dbReference type="RefSeq" id="WP_161705907.1">
    <property type="nucleotide sequence ID" value="NZ_JAAAHS010000653.1"/>
</dbReference>